<sequence>MRSLRCAQLHVHRTPAQAISIHLPESQHQARNIHPVVRRTRDYRQMSIDIEYLALPPSEIGRSCVEEMIIEALINGECGGASSWHFSAADEIAEVDEKEEAEEGEEKAGGEESELEDQFAWHYGASPLPAPTLSIPLPRPHYLSSHLNRPAAGSPNDGGVVIAPSPSTHPVFPAFAFTASIVKLHSPRPHSFLLPSTTVTRTTTPPPPSPSPSLAPPAPSPSVPPPSSPSSSIPSPPPTASASAPAHSFVQSSSSSSRRYSPYSPPRTTWHPARRAGGARLPNRLGLQQGCERGKARVCIWAGGLRDTAVGAESTGDAGKTGLGPSSPPPTDLLPRLLPFSSSTIPPAPASSPSPVPHKLFTPAAASASVLASSARSTRHSPFSPSPLASHLHLKSRVLSRWALWSGVVCGSASCVGDDGIGGGTLSGREDKDEEEGE</sequence>
<dbReference type="Proteomes" id="UP001362999">
    <property type="component" value="Unassembled WGS sequence"/>
</dbReference>
<evidence type="ECO:0000313" key="3">
    <source>
        <dbReference type="Proteomes" id="UP001362999"/>
    </source>
</evidence>
<name>A0AAV9ZF40_9AGAR</name>
<feature type="region of interest" description="Disordered" evidence="1">
    <location>
        <begin position="95"/>
        <end position="114"/>
    </location>
</feature>
<comment type="caution">
    <text evidence="2">The sequence shown here is derived from an EMBL/GenBank/DDBJ whole genome shotgun (WGS) entry which is preliminary data.</text>
</comment>
<proteinExistence type="predicted"/>
<reference evidence="2 3" key="1">
    <citation type="journal article" date="2024" name="J Genomics">
        <title>Draft genome sequencing and assembly of Favolaschia claudopus CIRM-BRFM 2984 isolated from oak limbs.</title>
        <authorList>
            <person name="Navarro D."/>
            <person name="Drula E."/>
            <person name="Chaduli D."/>
            <person name="Cazenave R."/>
            <person name="Ahrendt S."/>
            <person name="Wang J."/>
            <person name="Lipzen A."/>
            <person name="Daum C."/>
            <person name="Barry K."/>
            <person name="Grigoriev I.V."/>
            <person name="Favel A."/>
            <person name="Rosso M.N."/>
            <person name="Martin F."/>
        </authorList>
    </citation>
    <scope>NUCLEOTIDE SEQUENCE [LARGE SCALE GENOMIC DNA]</scope>
    <source>
        <strain evidence="2 3">CIRM-BRFM 2984</strain>
    </source>
</reference>
<organism evidence="2 3">
    <name type="scientific">Favolaschia claudopus</name>
    <dbReference type="NCBI Taxonomy" id="2862362"/>
    <lineage>
        <taxon>Eukaryota</taxon>
        <taxon>Fungi</taxon>
        <taxon>Dikarya</taxon>
        <taxon>Basidiomycota</taxon>
        <taxon>Agaricomycotina</taxon>
        <taxon>Agaricomycetes</taxon>
        <taxon>Agaricomycetidae</taxon>
        <taxon>Agaricales</taxon>
        <taxon>Marasmiineae</taxon>
        <taxon>Mycenaceae</taxon>
        <taxon>Favolaschia</taxon>
    </lineage>
</organism>
<feature type="region of interest" description="Disordered" evidence="1">
    <location>
        <begin position="193"/>
        <end position="278"/>
    </location>
</feature>
<feature type="compositionally biased region" description="Pro residues" evidence="1">
    <location>
        <begin position="346"/>
        <end position="356"/>
    </location>
</feature>
<dbReference type="AlphaFoldDB" id="A0AAV9ZF40"/>
<accession>A0AAV9ZF40</accession>
<dbReference type="EMBL" id="JAWWNJ010000157">
    <property type="protein sequence ID" value="KAK6980759.1"/>
    <property type="molecule type" value="Genomic_DNA"/>
</dbReference>
<gene>
    <name evidence="2" type="ORF">R3P38DRAFT_3294259</name>
</gene>
<feature type="region of interest" description="Disordered" evidence="1">
    <location>
        <begin position="312"/>
        <end position="357"/>
    </location>
</feature>
<feature type="compositionally biased region" description="Low complexity" evidence="1">
    <location>
        <begin position="333"/>
        <end position="345"/>
    </location>
</feature>
<evidence type="ECO:0000313" key="2">
    <source>
        <dbReference type="EMBL" id="KAK6980759.1"/>
    </source>
</evidence>
<protein>
    <submittedName>
        <fullName evidence="2">Uncharacterized protein</fullName>
    </submittedName>
</protein>
<feature type="compositionally biased region" description="Pro residues" evidence="1">
    <location>
        <begin position="204"/>
        <end position="239"/>
    </location>
</feature>
<feature type="region of interest" description="Disordered" evidence="1">
    <location>
        <begin position="416"/>
        <end position="438"/>
    </location>
</feature>
<evidence type="ECO:0000256" key="1">
    <source>
        <dbReference type="SAM" id="MobiDB-lite"/>
    </source>
</evidence>
<feature type="compositionally biased region" description="Low complexity" evidence="1">
    <location>
        <begin position="240"/>
        <end position="262"/>
    </location>
</feature>
<keyword evidence="3" id="KW-1185">Reference proteome</keyword>